<feature type="compositionally biased region" description="Low complexity" evidence="1">
    <location>
        <begin position="65"/>
        <end position="75"/>
    </location>
</feature>
<reference evidence="2 3" key="1">
    <citation type="journal article" date="2016" name="Nat. Commun.">
        <title>Thousands of microbial genomes shed light on interconnected biogeochemical processes in an aquifer system.</title>
        <authorList>
            <person name="Anantharaman K."/>
            <person name="Brown C.T."/>
            <person name="Hug L.A."/>
            <person name="Sharon I."/>
            <person name="Castelle C.J."/>
            <person name="Probst A.J."/>
            <person name="Thomas B.C."/>
            <person name="Singh A."/>
            <person name="Wilkins M.J."/>
            <person name="Karaoz U."/>
            <person name="Brodie E.L."/>
            <person name="Williams K.H."/>
            <person name="Hubbard S.S."/>
            <person name="Banfield J.F."/>
        </authorList>
    </citation>
    <scope>NUCLEOTIDE SEQUENCE [LARGE SCALE GENOMIC DNA]</scope>
</reference>
<feature type="region of interest" description="Disordered" evidence="1">
    <location>
        <begin position="39"/>
        <end position="123"/>
    </location>
</feature>
<organism evidence="2 3">
    <name type="scientific">Candidatus Gottesmanbacteria bacterium RIFCSPHIGHO2_01_FULL_40_15</name>
    <dbReference type="NCBI Taxonomy" id="1798376"/>
    <lineage>
        <taxon>Bacteria</taxon>
        <taxon>Candidatus Gottesmaniibacteriota</taxon>
    </lineage>
</organism>
<accession>A0A1F5Z2Q3</accession>
<dbReference type="Proteomes" id="UP000177354">
    <property type="component" value="Unassembled WGS sequence"/>
</dbReference>
<dbReference type="AlphaFoldDB" id="A0A1F5Z2Q3"/>
<comment type="caution">
    <text evidence="2">The sequence shown here is derived from an EMBL/GenBank/DDBJ whole genome shotgun (WGS) entry which is preliminary data.</text>
</comment>
<sequence>MRLSLKLTILMVILSFGFLIKTVAVADWWQRGDRPVLPRNEFNLPSQPPEEPTNGQPPSEPTITPPGQGGPQITPTPDPGGNGENGDEDPCAPGKSYTGDYCGWSPRIGGEDGGGDGGGGESAEAYQASEVLGLSDTAGSEVGLSDIMLLSGLLCLLMYAKSKFAPDLNAGNTRKRRSR</sequence>
<name>A0A1F5Z2Q3_9BACT</name>
<evidence type="ECO:0000313" key="3">
    <source>
        <dbReference type="Proteomes" id="UP000177354"/>
    </source>
</evidence>
<evidence type="ECO:0000256" key="1">
    <source>
        <dbReference type="SAM" id="MobiDB-lite"/>
    </source>
</evidence>
<proteinExistence type="predicted"/>
<dbReference type="EMBL" id="MFJF01000015">
    <property type="protein sequence ID" value="OGG06392.1"/>
    <property type="molecule type" value="Genomic_DNA"/>
</dbReference>
<gene>
    <name evidence="2" type="ORF">A2777_05430</name>
</gene>
<protein>
    <submittedName>
        <fullName evidence="2">Uncharacterized protein</fullName>
    </submittedName>
</protein>
<feature type="compositionally biased region" description="Gly residues" evidence="1">
    <location>
        <begin position="111"/>
        <end position="121"/>
    </location>
</feature>
<evidence type="ECO:0000313" key="2">
    <source>
        <dbReference type="EMBL" id="OGG06392.1"/>
    </source>
</evidence>